<evidence type="ECO:0000313" key="8">
    <source>
        <dbReference type="EMBL" id="SCY89863.1"/>
    </source>
</evidence>
<dbReference type="GO" id="GO:0016755">
    <property type="term" value="F:aminoacyltransferase activity"/>
    <property type="evidence" value="ECO:0007669"/>
    <property type="project" value="InterPro"/>
</dbReference>
<accession>A0A1G5JNA5</accession>
<dbReference type="Gene3D" id="3.40.630.30">
    <property type="match status" value="1"/>
</dbReference>
<name>A0A1G5JNA5_9BACT</name>
<dbReference type="EMBL" id="FMUX01000036">
    <property type="protein sequence ID" value="SCY89863.1"/>
    <property type="molecule type" value="Genomic_DNA"/>
</dbReference>
<comment type="similarity">
    <text evidence="1">Belongs to the FemABX family.</text>
</comment>
<dbReference type="InterPro" id="IPR038740">
    <property type="entry name" value="BioF2-like_GNAT_dom"/>
</dbReference>
<evidence type="ECO:0000256" key="4">
    <source>
        <dbReference type="ARBA" id="ARBA00022984"/>
    </source>
</evidence>
<dbReference type="AlphaFoldDB" id="A0A1G5JNA5"/>
<organism evidence="8 9">
    <name type="scientific">Desulfoluna spongiiphila</name>
    <dbReference type="NCBI Taxonomy" id="419481"/>
    <lineage>
        <taxon>Bacteria</taxon>
        <taxon>Pseudomonadati</taxon>
        <taxon>Thermodesulfobacteriota</taxon>
        <taxon>Desulfobacteria</taxon>
        <taxon>Desulfobacterales</taxon>
        <taxon>Desulfolunaceae</taxon>
        <taxon>Desulfoluna</taxon>
    </lineage>
</organism>
<keyword evidence="2 8" id="KW-0808">Transferase</keyword>
<evidence type="ECO:0000313" key="9">
    <source>
        <dbReference type="Proteomes" id="UP000198870"/>
    </source>
</evidence>
<protein>
    <submittedName>
        <fullName evidence="8">Acetyltransferase (GNAT) domain-containing protein</fullName>
    </submittedName>
</protein>
<evidence type="ECO:0000256" key="1">
    <source>
        <dbReference type="ARBA" id="ARBA00009943"/>
    </source>
</evidence>
<dbReference type="InterPro" id="IPR003447">
    <property type="entry name" value="FEMABX"/>
</dbReference>
<feature type="domain" description="BioF2-like acetyltransferase" evidence="7">
    <location>
        <begin position="86"/>
        <end position="224"/>
    </location>
</feature>
<dbReference type="GO" id="GO:0009252">
    <property type="term" value="P:peptidoglycan biosynthetic process"/>
    <property type="evidence" value="ECO:0007669"/>
    <property type="project" value="UniProtKB-KW"/>
</dbReference>
<evidence type="ECO:0000259" key="7">
    <source>
        <dbReference type="Pfam" id="PF13480"/>
    </source>
</evidence>
<evidence type="ECO:0000256" key="5">
    <source>
        <dbReference type="ARBA" id="ARBA00023315"/>
    </source>
</evidence>
<dbReference type="PANTHER" id="PTHR36174">
    <property type="entry name" value="LIPID II:GLYCINE GLYCYLTRANSFERASE"/>
    <property type="match status" value="1"/>
</dbReference>
<dbReference type="STRING" id="419481.SAMN05216233_13613"/>
<sequence>MLSPAGTFGGWISTDILSLEHGQLITDYFTKSTNPFNGFTWRINPYDDIVQQCSFQNVDVKFDSTQVLNIACGFDKIVKNWTKGHRSTTRKARKARKEGVSIRVADSRHDWLQYFKIYEASIERWGKKASSNYKWTLFDTICKLSSPNVKLWLAEHDNEIIAGALCFYGKKQVVYWHGAALSTYFKFRPVNLLMYEAINDACKEGYSWFDFNPSGGHQGVQAFKKSFGTQERPCAVITLNSSIMRLVIARKNKKRKRL</sequence>
<dbReference type="PROSITE" id="PS51191">
    <property type="entry name" value="FEMABX"/>
    <property type="match status" value="1"/>
</dbReference>
<evidence type="ECO:0000256" key="6">
    <source>
        <dbReference type="ARBA" id="ARBA00023316"/>
    </source>
</evidence>
<proteinExistence type="inferred from homology"/>
<evidence type="ECO:0000256" key="2">
    <source>
        <dbReference type="ARBA" id="ARBA00022679"/>
    </source>
</evidence>
<keyword evidence="4" id="KW-0573">Peptidoglycan synthesis</keyword>
<dbReference type="InterPro" id="IPR050644">
    <property type="entry name" value="PG_Glycine_Bridge_Synth"/>
</dbReference>
<keyword evidence="6" id="KW-0961">Cell wall biogenesis/degradation</keyword>
<evidence type="ECO:0000256" key="3">
    <source>
        <dbReference type="ARBA" id="ARBA00022960"/>
    </source>
</evidence>
<keyword evidence="5" id="KW-0012">Acyltransferase</keyword>
<dbReference type="InterPro" id="IPR016181">
    <property type="entry name" value="Acyl_CoA_acyltransferase"/>
</dbReference>
<dbReference type="Proteomes" id="UP000198870">
    <property type="component" value="Unassembled WGS sequence"/>
</dbReference>
<dbReference type="GO" id="GO:0071555">
    <property type="term" value="P:cell wall organization"/>
    <property type="evidence" value="ECO:0007669"/>
    <property type="project" value="UniProtKB-KW"/>
</dbReference>
<gene>
    <name evidence="8" type="ORF">SAMN05216233_13613</name>
</gene>
<dbReference type="GO" id="GO:0008360">
    <property type="term" value="P:regulation of cell shape"/>
    <property type="evidence" value="ECO:0007669"/>
    <property type="project" value="UniProtKB-KW"/>
</dbReference>
<reference evidence="8 9" key="1">
    <citation type="submission" date="2016-10" db="EMBL/GenBank/DDBJ databases">
        <authorList>
            <person name="de Groot N.N."/>
        </authorList>
    </citation>
    <scope>NUCLEOTIDE SEQUENCE [LARGE SCALE GENOMIC DNA]</scope>
    <source>
        <strain evidence="8 9">AA1</strain>
    </source>
</reference>
<dbReference type="SUPFAM" id="SSF55729">
    <property type="entry name" value="Acyl-CoA N-acyltransferases (Nat)"/>
    <property type="match status" value="1"/>
</dbReference>
<keyword evidence="3" id="KW-0133">Cell shape</keyword>
<keyword evidence="9" id="KW-1185">Reference proteome</keyword>
<dbReference type="Pfam" id="PF13480">
    <property type="entry name" value="Acetyltransf_6"/>
    <property type="match status" value="1"/>
</dbReference>
<dbReference type="PANTHER" id="PTHR36174:SF1">
    <property type="entry name" value="LIPID II:GLYCINE GLYCYLTRANSFERASE"/>
    <property type="match status" value="1"/>
</dbReference>